<dbReference type="EMBL" id="VSRR010019831">
    <property type="protein sequence ID" value="MPC62583.1"/>
    <property type="molecule type" value="Genomic_DNA"/>
</dbReference>
<dbReference type="Proteomes" id="UP000324222">
    <property type="component" value="Unassembled WGS sequence"/>
</dbReference>
<organism evidence="1 2">
    <name type="scientific">Portunus trituberculatus</name>
    <name type="common">Swimming crab</name>
    <name type="synonym">Neptunus trituberculatus</name>
    <dbReference type="NCBI Taxonomy" id="210409"/>
    <lineage>
        <taxon>Eukaryota</taxon>
        <taxon>Metazoa</taxon>
        <taxon>Ecdysozoa</taxon>
        <taxon>Arthropoda</taxon>
        <taxon>Crustacea</taxon>
        <taxon>Multicrustacea</taxon>
        <taxon>Malacostraca</taxon>
        <taxon>Eumalacostraca</taxon>
        <taxon>Eucarida</taxon>
        <taxon>Decapoda</taxon>
        <taxon>Pleocyemata</taxon>
        <taxon>Brachyura</taxon>
        <taxon>Eubrachyura</taxon>
        <taxon>Portunoidea</taxon>
        <taxon>Portunidae</taxon>
        <taxon>Portuninae</taxon>
        <taxon>Portunus</taxon>
    </lineage>
</organism>
<comment type="caution">
    <text evidence="1">The sequence shown here is derived from an EMBL/GenBank/DDBJ whole genome shotgun (WGS) entry which is preliminary data.</text>
</comment>
<evidence type="ECO:0000313" key="2">
    <source>
        <dbReference type="Proteomes" id="UP000324222"/>
    </source>
</evidence>
<dbReference type="AlphaFoldDB" id="A0A5B7GY26"/>
<protein>
    <submittedName>
        <fullName evidence="1">Uncharacterized protein</fullName>
    </submittedName>
</protein>
<gene>
    <name evidence="1" type="ORF">E2C01_056669</name>
</gene>
<proteinExistence type="predicted"/>
<keyword evidence="2" id="KW-1185">Reference proteome</keyword>
<accession>A0A5B7GY26</accession>
<sequence length="101" mass="10771">MKESVLVGSGGLALWNSCIREEQRPLGGGGQRAKYDQHFTLAAGEDLAAATSTCLPCCHPLLTPPQGGHGPQITSGPLGAPRKICRERKFLSQAEFEIKAR</sequence>
<evidence type="ECO:0000313" key="1">
    <source>
        <dbReference type="EMBL" id="MPC62583.1"/>
    </source>
</evidence>
<name>A0A5B7GY26_PORTR</name>
<reference evidence="1 2" key="1">
    <citation type="submission" date="2019-05" db="EMBL/GenBank/DDBJ databases">
        <title>Another draft genome of Portunus trituberculatus and its Hox gene families provides insights of decapod evolution.</title>
        <authorList>
            <person name="Jeong J.-H."/>
            <person name="Song I."/>
            <person name="Kim S."/>
            <person name="Choi T."/>
            <person name="Kim D."/>
            <person name="Ryu S."/>
            <person name="Kim W."/>
        </authorList>
    </citation>
    <scope>NUCLEOTIDE SEQUENCE [LARGE SCALE GENOMIC DNA]</scope>
    <source>
        <tissue evidence="1">Muscle</tissue>
    </source>
</reference>